<protein>
    <recommendedName>
        <fullName evidence="2">Peptidoglycan binding-like domain-containing protein</fullName>
    </recommendedName>
</protein>
<dbReference type="InterPro" id="IPR036365">
    <property type="entry name" value="PGBD-like_sf"/>
</dbReference>
<sequence>MSPISKKVFGASLIVAGIAGFSGCASKDADILSLERQLAAKQARIEELETLKADMQRVIDLKNADLERQRKGVMQAGHRRGMGYAAECYVRVLSPPTSKTDTKNITWHPVLCHTQTTPEIVRQIQRALKQARYYHAAVDGIYGPQTRRAVKSYQRAKGLAVGGLTFETLKSLGLKSHDQQVVAGTQ</sequence>
<evidence type="ECO:0000313" key="4">
    <source>
        <dbReference type="Proteomes" id="UP000019140"/>
    </source>
</evidence>
<dbReference type="Pfam" id="PF01471">
    <property type="entry name" value="PG_binding_1"/>
    <property type="match status" value="1"/>
</dbReference>
<comment type="caution">
    <text evidence="3">The sequence shown here is derived from an EMBL/GenBank/DDBJ whole genome shotgun (WGS) entry which is preliminary data.</text>
</comment>
<evidence type="ECO:0000256" key="1">
    <source>
        <dbReference type="SAM" id="Coils"/>
    </source>
</evidence>
<dbReference type="HOGENOM" id="CLU_1465674_0_0_7"/>
<evidence type="ECO:0000313" key="3">
    <source>
        <dbReference type="EMBL" id="ETX07633.1"/>
    </source>
</evidence>
<reference evidence="3 4" key="1">
    <citation type="journal article" date="2014" name="Nature">
        <title>An environmental bacterial taxon with a large and distinct metabolic repertoire.</title>
        <authorList>
            <person name="Wilson M.C."/>
            <person name="Mori T."/>
            <person name="Ruckert C."/>
            <person name="Uria A.R."/>
            <person name="Helf M.J."/>
            <person name="Takada K."/>
            <person name="Gernert C."/>
            <person name="Steffens U.A."/>
            <person name="Heycke N."/>
            <person name="Schmitt S."/>
            <person name="Rinke C."/>
            <person name="Helfrich E.J."/>
            <person name="Brachmann A.O."/>
            <person name="Gurgui C."/>
            <person name="Wakimoto T."/>
            <person name="Kracht M."/>
            <person name="Crusemann M."/>
            <person name="Hentschel U."/>
            <person name="Abe I."/>
            <person name="Matsunaga S."/>
            <person name="Kalinowski J."/>
            <person name="Takeyama H."/>
            <person name="Piel J."/>
        </authorList>
    </citation>
    <scope>NUCLEOTIDE SEQUENCE [LARGE SCALE GENOMIC DNA]</scope>
    <source>
        <strain evidence="4">TSY2</strain>
    </source>
</reference>
<proteinExistence type="predicted"/>
<dbReference type="AlphaFoldDB" id="W4MBP5"/>
<accession>W4MBP5</accession>
<dbReference type="PROSITE" id="PS51257">
    <property type="entry name" value="PROKAR_LIPOPROTEIN"/>
    <property type="match status" value="1"/>
</dbReference>
<dbReference type="InterPro" id="IPR036366">
    <property type="entry name" value="PGBDSf"/>
</dbReference>
<keyword evidence="4" id="KW-1185">Reference proteome</keyword>
<gene>
    <name evidence="3" type="ORF">ETSY2_10100</name>
</gene>
<dbReference type="EMBL" id="AZHX01000412">
    <property type="protein sequence ID" value="ETX07633.1"/>
    <property type="molecule type" value="Genomic_DNA"/>
</dbReference>
<dbReference type="Gene3D" id="1.10.101.10">
    <property type="entry name" value="PGBD-like superfamily/PGBD"/>
    <property type="match status" value="1"/>
</dbReference>
<dbReference type="SUPFAM" id="SSF47090">
    <property type="entry name" value="PGBD-like"/>
    <property type="match status" value="1"/>
</dbReference>
<feature type="coiled-coil region" evidence="1">
    <location>
        <begin position="31"/>
        <end position="65"/>
    </location>
</feature>
<feature type="domain" description="Peptidoglycan binding-like" evidence="2">
    <location>
        <begin position="119"/>
        <end position="172"/>
    </location>
</feature>
<organism evidence="3 4">
    <name type="scientific">Candidatus Entotheonella gemina</name>
    <dbReference type="NCBI Taxonomy" id="1429439"/>
    <lineage>
        <taxon>Bacteria</taxon>
        <taxon>Pseudomonadati</taxon>
        <taxon>Nitrospinota/Tectimicrobiota group</taxon>
        <taxon>Candidatus Tectimicrobiota</taxon>
        <taxon>Candidatus Entotheonellia</taxon>
        <taxon>Candidatus Entotheonellales</taxon>
        <taxon>Candidatus Entotheonellaceae</taxon>
        <taxon>Candidatus Entotheonella</taxon>
    </lineage>
</organism>
<keyword evidence="1" id="KW-0175">Coiled coil</keyword>
<dbReference type="InterPro" id="IPR002477">
    <property type="entry name" value="Peptidoglycan-bd-like"/>
</dbReference>
<dbReference type="Proteomes" id="UP000019140">
    <property type="component" value="Unassembled WGS sequence"/>
</dbReference>
<name>W4MBP5_9BACT</name>
<evidence type="ECO:0000259" key="2">
    <source>
        <dbReference type="Pfam" id="PF01471"/>
    </source>
</evidence>